<reference evidence="1" key="1">
    <citation type="journal article" date="2021" name="PeerJ">
        <title>Extensive microbial diversity within the chicken gut microbiome revealed by metagenomics and culture.</title>
        <authorList>
            <person name="Gilroy R."/>
            <person name="Ravi A."/>
            <person name="Getino M."/>
            <person name="Pursley I."/>
            <person name="Horton D.L."/>
            <person name="Alikhan N.F."/>
            <person name="Baker D."/>
            <person name="Gharbi K."/>
            <person name="Hall N."/>
            <person name="Watson M."/>
            <person name="Adriaenssens E.M."/>
            <person name="Foster-Nyarko E."/>
            <person name="Jarju S."/>
            <person name="Secka A."/>
            <person name="Antonio M."/>
            <person name="Oren A."/>
            <person name="Chaudhuri R.R."/>
            <person name="La Ragione R."/>
            <person name="Hildebrand F."/>
            <person name="Pallen M.J."/>
        </authorList>
    </citation>
    <scope>NUCLEOTIDE SEQUENCE</scope>
    <source>
        <strain evidence="1">ChiHejej3B27-3195</strain>
    </source>
</reference>
<reference evidence="1" key="2">
    <citation type="submission" date="2021-04" db="EMBL/GenBank/DDBJ databases">
        <authorList>
            <person name="Gilroy R."/>
        </authorList>
    </citation>
    <scope>NUCLEOTIDE SEQUENCE</scope>
    <source>
        <strain evidence="1">ChiHejej3B27-3195</strain>
    </source>
</reference>
<feature type="non-terminal residue" evidence="1">
    <location>
        <position position="43"/>
    </location>
</feature>
<evidence type="ECO:0000313" key="1">
    <source>
        <dbReference type="EMBL" id="HIX00623.1"/>
    </source>
</evidence>
<gene>
    <name evidence="1" type="ORF">H9871_10835</name>
</gene>
<comment type="caution">
    <text evidence="1">The sequence shown here is derived from an EMBL/GenBank/DDBJ whole genome shotgun (WGS) entry which is preliminary data.</text>
</comment>
<name>A0A9D2A852_9MICC</name>
<dbReference type="InterPro" id="IPR021491">
    <property type="entry name" value="DUF3145"/>
</dbReference>
<dbReference type="Pfam" id="PF11343">
    <property type="entry name" value="DUF3145"/>
    <property type="match status" value="1"/>
</dbReference>
<accession>A0A9D2A852</accession>
<evidence type="ECO:0000313" key="2">
    <source>
        <dbReference type="Proteomes" id="UP000824151"/>
    </source>
</evidence>
<dbReference type="EMBL" id="DXGD01000398">
    <property type="protein sequence ID" value="HIX00623.1"/>
    <property type="molecule type" value="Genomic_DNA"/>
</dbReference>
<organism evidence="1 2">
    <name type="scientific">Candidatus Nesterenkonia stercoripullorum</name>
    <dbReference type="NCBI Taxonomy" id="2838701"/>
    <lineage>
        <taxon>Bacteria</taxon>
        <taxon>Bacillati</taxon>
        <taxon>Actinomycetota</taxon>
        <taxon>Actinomycetes</taxon>
        <taxon>Micrococcales</taxon>
        <taxon>Micrococcaceae</taxon>
        <taxon>Nesterenkonia</taxon>
    </lineage>
</organism>
<sequence>MSENMARGVLHIHSAPAALCPHVEWAVSSVVDSRVDFTWLPQP</sequence>
<dbReference type="AlphaFoldDB" id="A0A9D2A852"/>
<proteinExistence type="predicted"/>
<dbReference type="Proteomes" id="UP000824151">
    <property type="component" value="Unassembled WGS sequence"/>
</dbReference>
<protein>
    <submittedName>
        <fullName evidence="1">DUF3145 domain-containing protein</fullName>
    </submittedName>
</protein>